<comment type="similarity">
    <text evidence="2 11">Belongs to the ERD2 family.</text>
</comment>
<feature type="transmembrane region" description="Helical" evidence="11">
    <location>
        <begin position="77"/>
        <end position="98"/>
    </location>
</feature>
<reference evidence="12 13" key="1">
    <citation type="submission" date="2019-08" db="EMBL/GenBank/DDBJ databases">
        <title>Whole genome of Aphis craccivora.</title>
        <authorList>
            <person name="Voronova N.V."/>
            <person name="Shulinski R.S."/>
            <person name="Bandarenka Y.V."/>
            <person name="Zhorov D.G."/>
            <person name="Warner D."/>
        </authorList>
    </citation>
    <scope>NUCLEOTIDE SEQUENCE [LARGE SCALE GENOMIC DNA]</scope>
    <source>
        <strain evidence="12">180601</strain>
        <tissue evidence="12">Whole Body</tissue>
    </source>
</reference>
<evidence type="ECO:0000256" key="10">
    <source>
        <dbReference type="ARBA" id="ARBA00023170"/>
    </source>
</evidence>
<evidence type="ECO:0000256" key="7">
    <source>
        <dbReference type="ARBA" id="ARBA00022927"/>
    </source>
</evidence>
<evidence type="ECO:0000256" key="6">
    <source>
        <dbReference type="ARBA" id="ARBA00022892"/>
    </source>
</evidence>
<evidence type="ECO:0000256" key="4">
    <source>
        <dbReference type="ARBA" id="ARBA00022692"/>
    </source>
</evidence>
<keyword evidence="10 11" id="KW-0675">Receptor</keyword>
<dbReference type="GO" id="GO:0015031">
    <property type="term" value="P:protein transport"/>
    <property type="evidence" value="ECO:0007669"/>
    <property type="project" value="UniProtKB-KW"/>
</dbReference>
<protein>
    <recommendedName>
        <fullName evidence="11">ER lumen protein-retaining receptor</fullName>
    </recommendedName>
</protein>
<comment type="subcellular location">
    <subcellularLocation>
        <location evidence="1 11">Endoplasmic reticulum membrane</location>
        <topology evidence="1 11">Multi-pass membrane protein</topology>
    </subcellularLocation>
</comment>
<evidence type="ECO:0000256" key="9">
    <source>
        <dbReference type="ARBA" id="ARBA00023136"/>
    </source>
</evidence>
<organism evidence="12 13">
    <name type="scientific">Aphis craccivora</name>
    <name type="common">Cowpea aphid</name>
    <dbReference type="NCBI Taxonomy" id="307492"/>
    <lineage>
        <taxon>Eukaryota</taxon>
        <taxon>Metazoa</taxon>
        <taxon>Ecdysozoa</taxon>
        <taxon>Arthropoda</taxon>
        <taxon>Hexapoda</taxon>
        <taxon>Insecta</taxon>
        <taxon>Pterygota</taxon>
        <taxon>Neoptera</taxon>
        <taxon>Paraneoptera</taxon>
        <taxon>Hemiptera</taxon>
        <taxon>Sternorrhyncha</taxon>
        <taxon>Aphidomorpha</taxon>
        <taxon>Aphidoidea</taxon>
        <taxon>Aphididae</taxon>
        <taxon>Aphidini</taxon>
        <taxon>Aphis</taxon>
        <taxon>Aphis</taxon>
    </lineage>
</organism>
<dbReference type="GO" id="GO:0006621">
    <property type="term" value="P:protein retention in ER lumen"/>
    <property type="evidence" value="ECO:0007669"/>
    <property type="project" value="InterPro"/>
</dbReference>
<evidence type="ECO:0000256" key="3">
    <source>
        <dbReference type="ARBA" id="ARBA00022448"/>
    </source>
</evidence>
<keyword evidence="7 11" id="KW-0653">Protein transport</keyword>
<dbReference type="GO" id="GO:0016192">
    <property type="term" value="P:vesicle-mediated transport"/>
    <property type="evidence" value="ECO:0007669"/>
    <property type="project" value="UniProtKB-KW"/>
</dbReference>
<feature type="transmembrane region" description="Helical" evidence="11">
    <location>
        <begin position="254"/>
        <end position="273"/>
    </location>
</feature>
<keyword evidence="5 11" id="KW-0256">Endoplasmic reticulum</keyword>
<dbReference type="AlphaFoldDB" id="A0A6G0YR29"/>
<dbReference type="Proteomes" id="UP000478052">
    <property type="component" value="Unassembled WGS sequence"/>
</dbReference>
<name>A0A6G0YR29_APHCR</name>
<dbReference type="EMBL" id="VUJU01002741">
    <property type="protein sequence ID" value="KAF0760247.1"/>
    <property type="molecule type" value="Genomic_DNA"/>
</dbReference>
<dbReference type="Pfam" id="PF00810">
    <property type="entry name" value="ER_lumen_recept"/>
    <property type="match status" value="1"/>
</dbReference>
<evidence type="ECO:0000256" key="8">
    <source>
        <dbReference type="ARBA" id="ARBA00022989"/>
    </source>
</evidence>
<evidence type="ECO:0000256" key="2">
    <source>
        <dbReference type="ARBA" id="ARBA00010120"/>
    </source>
</evidence>
<sequence length="286" mass="33357">MLSRMTSKSLYIKANEEKEIETTDDASEEAIELVIWFYTSTVSINYEKKRRPRHSAVAATVLSHGARRRQQETEMNIFRLSGDLSHLLAILLLLVKIWKTRSCAGISGKSQILFAIVYTTRYLDLFTSFVSVYNSFMKVVFLTASYGTLYLMFFKFKPTYDHNHDSFRILYLIIPSLVLSFIIVHVYTVMEILWTYSIYLEAVAIMPQLFMVSRTGEAETITSHYLFALGSYRALYILNWIYRYYTEDFLDMIVIIAGIVQTILYCDFFYLYITKVLKGKRLSLPV</sequence>
<feature type="transmembrane region" description="Helical" evidence="11">
    <location>
        <begin position="166"/>
        <end position="187"/>
    </location>
</feature>
<keyword evidence="9 11" id="KW-0472">Membrane</keyword>
<proteinExistence type="inferred from homology"/>
<evidence type="ECO:0000313" key="12">
    <source>
        <dbReference type="EMBL" id="KAF0760247.1"/>
    </source>
</evidence>
<accession>A0A6G0YR29</accession>
<dbReference type="GO" id="GO:0005789">
    <property type="term" value="C:endoplasmic reticulum membrane"/>
    <property type="evidence" value="ECO:0007669"/>
    <property type="project" value="UniProtKB-SubCell"/>
</dbReference>
<evidence type="ECO:0000313" key="13">
    <source>
        <dbReference type="Proteomes" id="UP000478052"/>
    </source>
</evidence>
<keyword evidence="8 11" id="KW-1133">Transmembrane helix</keyword>
<dbReference type="OrthoDB" id="7694678at2759"/>
<comment type="caution">
    <text evidence="12">The sequence shown here is derived from an EMBL/GenBank/DDBJ whole genome shotgun (WGS) entry which is preliminary data.</text>
</comment>
<feature type="transmembrane region" description="Helical" evidence="11">
    <location>
        <begin position="224"/>
        <end position="242"/>
    </location>
</feature>
<dbReference type="PRINTS" id="PR00660">
    <property type="entry name" value="ERLUMENR"/>
</dbReference>
<feature type="transmembrane region" description="Helical" evidence="11">
    <location>
        <begin position="135"/>
        <end position="154"/>
    </location>
</feature>
<feature type="transmembrane region" description="Helical" evidence="11">
    <location>
        <begin position="193"/>
        <end position="212"/>
    </location>
</feature>
<keyword evidence="4 11" id="KW-0812">Transmembrane</keyword>
<dbReference type="PROSITE" id="PS00951">
    <property type="entry name" value="ER_LUMEN_RECEPTOR_1"/>
    <property type="match status" value="1"/>
</dbReference>
<evidence type="ECO:0000256" key="5">
    <source>
        <dbReference type="ARBA" id="ARBA00022824"/>
    </source>
</evidence>
<dbReference type="PROSITE" id="PS00952">
    <property type="entry name" value="ER_LUMEN_RECEPTOR_2"/>
    <property type="match status" value="1"/>
</dbReference>
<evidence type="ECO:0000256" key="1">
    <source>
        <dbReference type="ARBA" id="ARBA00004477"/>
    </source>
</evidence>
<gene>
    <name evidence="12" type="ORF">FWK35_00011059</name>
</gene>
<dbReference type="GO" id="GO:0046923">
    <property type="term" value="F:ER retention sequence binding"/>
    <property type="evidence" value="ECO:0007669"/>
    <property type="project" value="InterPro"/>
</dbReference>
<keyword evidence="6" id="KW-0931">ER-Golgi transport</keyword>
<dbReference type="InterPro" id="IPR000133">
    <property type="entry name" value="ER_ret_rcpt"/>
</dbReference>
<keyword evidence="13" id="KW-1185">Reference proteome</keyword>
<evidence type="ECO:0000256" key="11">
    <source>
        <dbReference type="RuleBase" id="RU000634"/>
    </source>
</evidence>
<dbReference type="PANTHER" id="PTHR10585">
    <property type="entry name" value="ER LUMEN PROTEIN RETAINING RECEPTOR"/>
    <property type="match status" value="1"/>
</dbReference>
<keyword evidence="3 11" id="KW-0813">Transport</keyword>